<evidence type="ECO:0000256" key="1">
    <source>
        <dbReference type="SAM" id="Phobius"/>
    </source>
</evidence>
<sequence length="122" mass="13704">MNQYHRHGGQQSVGRSADMRPFFPLPGRPGGSNVLAYGIYRRLNGHRSMLLRLLPFMALGVALLVCAYLWWAKIEGHIEDSADDFMVNQFDVPRAARRVRWQGAAFFAVVGVGTLIWVVCSL</sequence>
<organism evidence="2 3">
    <name type="scientific">Actinomadura parmotrematis</name>
    <dbReference type="NCBI Taxonomy" id="2864039"/>
    <lineage>
        <taxon>Bacteria</taxon>
        <taxon>Bacillati</taxon>
        <taxon>Actinomycetota</taxon>
        <taxon>Actinomycetes</taxon>
        <taxon>Streptosporangiales</taxon>
        <taxon>Thermomonosporaceae</taxon>
        <taxon>Actinomadura</taxon>
    </lineage>
</organism>
<reference evidence="2 3" key="1">
    <citation type="submission" date="2021-07" db="EMBL/GenBank/DDBJ databases">
        <title>Actinomadura sp. PM05-2 isolated from lichen.</title>
        <authorList>
            <person name="Somphong A."/>
            <person name="Phongsopitanun W."/>
            <person name="Tanasupawat S."/>
            <person name="Peongsungnone V."/>
        </authorList>
    </citation>
    <scope>NUCLEOTIDE SEQUENCE [LARGE SCALE GENOMIC DNA]</scope>
    <source>
        <strain evidence="2 3">PM05-2</strain>
    </source>
</reference>
<dbReference type="EMBL" id="JAIBOA010000002">
    <property type="protein sequence ID" value="MBW8481419.1"/>
    <property type="molecule type" value="Genomic_DNA"/>
</dbReference>
<evidence type="ECO:0008006" key="4">
    <source>
        <dbReference type="Google" id="ProtNLM"/>
    </source>
</evidence>
<dbReference type="RefSeq" id="WP_220163149.1">
    <property type="nucleotide sequence ID" value="NZ_JAIBOA010000002.1"/>
</dbReference>
<keyword evidence="1" id="KW-1133">Transmembrane helix</keyword>
<keyword evidence="1" id="KW-0472">Membrane</keyword>
<dbReference type="Proteomes" id="UP000774570">
    <property type="component" value="Unassembled WGS sequence"/>
</dbReference>
<protein>
    <recommendedName>
        <fullName evidence="4">CD225/dispanin family protein</fullName>
    </recommendedName>
</protein>
<feature type="transmembrane region" description="Helical" evidence="1">
    <location>
        <begin position="101"/>
        <end position="120"/>
    </location>
</feature>
<keyword evidence="3" id="KW-1185">Reference proteome</keyword>
<proteinExistence type="predicted"/>
<evidence type="ECO:0000313" key="2">
    <source>
        <dbReference type="EMBL" id="MBW8481419.1"/>
    </source>
</evidence>
<gene>
    <name evidence="2" type="ORF">K1Y72_03475</name>
</gene>
<comment type="caution">
    <text evidence="2">The sequence shown here is derived from an EMBL/GenBank/DDBJ whole genome shotgun (WGS) entry which is preliminary data.</text>
</comment>
<evidence type="ECO:0000313" key="3">
    <source>
        <dbReference type="Proteomes" id="UP000774570"/>
    </source>
</evidence>
<feature type="transmembrane region" description="Helical" evidence="1">
    <location>
        <begin position="50"/>
        <end position="71"/>
    </location>
</feature>
<accession>A0ABS7FNR1</accession>
<keyword evidence="1" id="KW-0812">Transmembrane</keyword>
<name>A0ABS7FNR1_9ACTN</name>